<comment type="similarity">
    <text evidence="6">Belongs to the DESIGUAL family.</text>
</comment>
<name>A0AAV5BRX2_ELECO</name>
<proteinExistence type="inferred from homology"/>
<feature type="transmembrane region" description="Helical" evidence="8">
    <location>
        <begin position="132"/>
        <end position="159"/>
    </location>
</feature>
<evidence type="ECO:0000256" key="4">
    <source>
        <dbReference type="ARBA" id="ARBA00022989"/>
    </source>
</evidence>
<evidence type="ECO:0008006" key="11">
    <source>
        <dbReference type="Google" id="ProtNLM"/>
    </source>
</evidence>
<evidence type="ECO:0000256" key="3">
    <source>
        <dbReference type="ARBA" id="ARBA00022729"/>
    </source>
</evidence>
<reference evidence="9" key="2">
    <citation type="submission" date="2021-12" db="EMBL/GenBank/DDBJ databases">
        <title>Resequencing data analysis of finger millet.</title>
        <authorList>
            <person name="Hatakeyama M."/>
            <person name="Aluri S."/>
            <person name="Balachadran M.T."/>
            <person name="Sivarajan S.R."/>
            <person name="Poveda L."/>
            <person name="Shimizu-Inatsugi R."/>
            <person name="Schlapbach R."/>
            <person name="Sreeman S.M."/>
            <person name="Shimizu K.K."/>
        </authorList>
    </citation>
    <scope>NUCLEOTIDE SEQUENCE</scope>
</reference>
<dbReference type="AlphaFoldDB" id="A0AAV5BRX2"/>
<evidence type="ECO:0000313" key="9">
    <source>
        <dbReference type="EMBL" id="GJM88691.1"/>
    </source>
</evidence>
<organism evidence="9 10">
    <name type="scientific">Eleusine coracana subsp. coracana</name>
    <dbReference type="NCBI Taxonomy" id="191504"/>
    <lineage>
        <taxon>Eukaryota</taxon>
        <taxon>Viridiplantae</taxon>
        <taxon>Streptophyta</taxon>
        <taxon>Embryophyta</taxon>
        <taxon>Tracheophyta</taxon>
        <taxon>Spermatophyta</taxon>
        <taxon>Magnoliopsida</taxon>
        <taxon>Liliopsida</taxon>
        <taxon>Poales</taxon>
        <taxon>Poaceae</taxon>
        <taxon>PACMAD clade</taxon>
        <taxon>Chloridoideae</taxon>
        <taxon>Cynodonteae</taxon>
        <taxon>Eleusininae</taxon>
        <taxon>Eleusine</taxon>
    </lineage>
</organism>
<feature type="transmembrane region" description="Helical" evidence="8">
    <location>
        <begin position="90"/>
        <end position="112"/>
    </location>
</feature>
<keyword evidence="3" id="KW-0732">Signal</keyword>
<dbReference type="EMBL" id="BQKI01000002">
    <property type="protein sequence ID" value="GJM88691.1"/>
    <property type="molecule type" value="Genomic_DNA"/>
</dbReference>
<feature type="region of interest" description="Disordered" evidence="7">
    <location>
        <begin position="169"/>
        <end position="196"/>
    </location>
</feature>
<evidence type="ECO:0000256" key="7">
    <source>
        <dbReference type="SAM" id="MobiDB-lite"/>
    </source>
</evidence>
<dbReference type="InterPro" id="IPR009606">
    <property type="entry name" value="DEAL/Modifying_wall_lignin1/2"/>
</dbReference>
<dbReference type="Pfam" id="PF06749">
    <property type="entry name" value="DUF1218"/>
    <property type="match status" value="1"/>
</dbReference>
<evidence type="ECO:0000256" key="2">
    <source>
        <dbReference type="ARBA" id="ARBA00022692"/>
    </source>
</evidence>
<comment type="subcellular location">
    <subcellularLocation>
        <location evidence="1">Endomembrane system</location>
        <topology evidence="1">Multi-pass membrane protein</topology>
    </subcellularLocation>
</comment>
<keyword evidence="2 8" id="KW-0812">Transmembrane</keyword>
<keyword evidence="4 8" id="KW-1133">Transmembrane helix</keyword>
<comment type="caution">
    <text evidence="9">The sequence shown here is derived from an EMBL/GenBank/DDBJ whole genome shotgun (WGS) entry which is preliminary data.</text>
</comment>
<protein>
    <recommendedName>
        <fullName evidence="11">CASP-like protein</fullName>
    </recommendedName>
</protein>
<gene>
    <name evidence="9" type="primary">ga04785</name>
    <name evidence="9" type="ORF">PR202_ga04785</name>
</gene>
<accession>A0AAV5BRX2</accession>
<evidence type="ECO:0000256" key="5">
    <source>
        <dbReference type="ARBA" id="ARBA00023136"/>
    </source>
</evidence>
<reference evidence="9" key="1">
    <citation type="journal article" date="2018" name="DNA Res.">
        <title>Multiple hybrid de novo genome assembly of finger millet, an orphan allotetraploid crop.</title>
        <authorList>
            <person name="Hatakeyama M."/>
            <person name="Aluri S."/>
            <person name="Balachadran M.T."/>
            <person name="Sivarajan S.R."/>
            <person name="Patrignani A."/>
            <person name="Gruter S."/>
            <person name="Poveda L."/>
            <person name="Shimizu-Inatsugi R."/>
            <person name="Baeten J."/>
            <person name="Francoijs K.J."/>
            <person name="Nataraja K.N."/>
            <person name="Reddy Y.A.N."/>
            <person name="Phadnis S."/>
            <person name="Ravikumar R.L."/>
            <person name="Schlapbach R."/>
            <person name="Sreeman S.M."/>
            <person name="Shimizu K.K."/>
        </authorList>
    </citation>
    <scope>NUCLEOTIDE SEQUENCE</scope>
</reference>
<keyword evidence="10" id="KW-1185">Reference proteome</keyword>
<evidence type="ECO:0000313" key="10">
    <source>
        <dbReference type="Proteomes" id="UP001054889"/>
    </source>
</evidence>
<evidence type="ECO:0000256" key="6">
    <source>
        <dbReference type="ARBA" id="ARBA00029467"/>
    </source>
</evidence>
<feature type="compositionally biased region" description="Low complexity" evidence="7">
    <location>
        <begin position="212"/>
        <end position="225"/>
    </location>
</feature>
<feature type="region of interest" description="Disordered" evidence="7">
    <location>
        <begin position="210"/>
        <end position="231"/>
    </location>
</feature>
<dbReference type="PANTHER" id="PTHR31769">
    <property type="entry name" value="OS07G0462200 PROTEIN-RELATED"/>
    <property type="match status" value="1"/>
</dbReference>
<sequence length="231" mass="24121">MEAAVIVFSVVARLLSVASAVLGFIADTKKLTPNDIYYSQGKCVYPSSPAFGLGIVALSLLLAAQIIVSLAGSCSGNGGATGSRRVWGNVCYALSWVAAVIAVALYVQGVVWNAATTRSPEANTMFFVRCRYLLGAVFTRAALLSLAATALGLFSYILLRAQVQMPTAAPSSTPAPAAPPAAGPSHPKPDFPPTGEAVVVPVEGYYAQAWNPQSSRPPQRQAQPAYEVMMA</sequence>
<dbReference type="GO" id="GO:0012505">
    <property type="term" value="C:endomembrane system"/>
    <property type="evidence" value="ECO:0007669"/>
    <property type="project" value="UniProtKB-SubCell"/>
</dbReference>
<dbReference type="InterPro" id="IPR052222">
    <property type="entry name" value="DESIGUAL"/>
</dbReference>
<keyword evidence="5 8" id="KW-0472">Membrane</keyword>
<dbReference type="Proteomes" id="UP001054889">
    <property type="component" value="Unassembled WGS sequence"/>
</dbReference>
<evidence type="ECO:0000256" key="1">
    <source>
        <dbReference type="ARBA" id="ARBA00004127"/>
    </source>
</evidence>
<evidence type="ECO:0000256" key="8">
    <source>
        <dbReference type="SAM" id="Phobius"/>
    </source>
</evidence>
<feature type="transmembrane region" description="Helical" evidence="8">
    <location>
        <begin position="47"/>
        <end position="70"/>
    </location>
</feature>